<dbReference type="GO" id="GO:0070819">
    <property type="term" value="F:menaquinone-dependent protoporphyrinogen oxidase activity"/>
    <property type="evidence" value="ECO:0007669"/>
    <property type="project" value="TreeGrafter"/>
</dbReference>
<dbReference type="InterPro" id="IPR001226">
    <property type="entry name" value="Flavodoxin_CS"/>
</dbReference>
<keyword evidence="3" id="KW-1185">Reference proteome</keyword>
<gene>
    <name evidence="2" type="ORF">SAMN05192551_101673</name>
</gene>
<dbReference type="InterPro" id="IPR026816">
    <property type="entry name" value="Flavodoxin_dom"/>
</dbReference>
<dbReference type="STRING" id="69895.SAMN05192551_101673"/>
<dbReference type="PANTHER" id="PTHR38030:SF2">
    <property type="entry name" value="PROTOPORPHYRINOGEN IX DEHYDROGENASE [QUINONE]"/>
    <property type="match status" value="1"/>
</dbReference>
<dbReference type="InterPro" id="IPR029039">
    <property type="entry name" value="Flavoprotein-like_sf"/>
</dbReference>
<dbReference type="PANTHER" id="PTHR38030">
    <property type="entry name" value="PROTOPORPHYRINOGEN IX DEHYDROGENASE [MENAQUINONE]"/>
    <property type="match status" value="1"/>
</dbReference>
<evidence type="ECO:0000313" key="3">
    <source>
        <dbReference type="Proteomes" id="UP000199287"/>
    </source>
</evidence>
<dbReference type="RefSeq" id="WP_177208755.1">
    <property type="nucleotide sequence ID" value="NZ_FOQA01000001.1"/>
</dbReference>
<evidence type="ECO:0000259" key="1">
    <source>
        <dbReference type="Pfam" id="PF12724"/>
    </source>
</evidence>
<name>A0A1I3B9I3_9FIRM</name>
<protein>
    <submittedName>
        <fullName evidence="2">Flavodoxin domain-containing protein</fullName>
    </submittedName>
</protein>
<accession>A0A1I3B9I3</accession>
<dbReference type="GO" id="GO:0009055">
    <property type="term" value="F:electron transfer activity"/>
    <property type="evidence" value="ECO:0007669"/>
    <property type="project" value="InterPro"/>
</dbReference>
<dbReference type="Proteomes" id="UP000199287">
    <property type="component" value="Unassembled WGS sequence"/>
</dbReference>
<dbReference type="EMBL" id="FOQA01000001">
    <property type="protein sequence ID" value="SFH58967.1"/>
    <property type="molecule type" value="Genomic_DNA"/>
</dbReference>
<dbReference type="PROSITE" id="PS00201">
    <property type="entry name" value="FLAVODOXIN"/>
    <property type="match status" value="1"/>
</dbReference>
<evidence type="ECO:0000313" key="2">
    <source>
        <dbReference type="EMBL" id="SFH58967.1"/>
    </source>
</evidence>
<feature type="domain" description="Flavodoxin" evidence="1">
    <location>
        <begin position="11"/>
        <end position="145"/>
    </location>
</feature>
<dbReference type="InterPro" id="IPR052200">
    <property type="entry name" value="Protoporphyrinogen_IX_DH"/>
</dbReference>
<sequence>MEKKENKRVAVLYKSFYGSTKQYAEWIAEETGGDCFEMDKIKAEELQKYDVIVFGGGLYAAGINGMKIFHKIYDQIKEKTIIIYAVGLSPVAEKYINEVRETNLTAEMKGKVNFFLLRGAYDHQKQKFIHKMMMKALAAKIKSKKEEERTEEDRGVLECIQHPVNFMNKESIGPILDSIH</sequence>
<dbReference type="GO" id="GO:0006783">
    <property type="term" value="P:heme biosynthetic process"/>
    <property type="evidence" value="ECO:0007669"/>
    <property type="project" value="TreeGrafter"/>
</dbReference>
<dbReference type="Gene3D" id="3.40.50.360">
    <property type="match status" value="1"/>
</dbReference>
<dbReference type="SUPFAM" id="SSF52218">
    <property type="entry name" value="Flavoproteins"/>
    <property type="match status" value="1"/>
</dbReference>
<proteinExistence type="predicted"/>
<organism evidence="2 3">
    <name type="scientific">Tindallia magadiensis</name>
    <dbReference type="NCBI Taxonomy" id="69895"/>
    <lineage>
        <taxon>Bacteria</taxon>
        <taxon>Bacillati</taxon>
        <taxon>Bacillota</taxon>
        <taxon>Clostridia</taxon>
        <taxon>Peptostreptococcales</taxon>
        <taxon>Tindalliaceae</taxon>
        <taxon>Tindallia</taxon>
    </lineage>
</organism>
<reference evidence="3" key="1">
    <citation type="submission" date="2016-10" db="EMBL/GenBank/DDBJ databases">
        <authorList>
            <person name="Varghese N."/>
            <person name="Submissions S."/>
        </authorList>
    </citation>
    <scope>NUCLEOTIDE SEQUENCE [LARGE SCALE GENOMIC DNA]</scope>
    <source>
        <strain evidence="3">Z-7934</strain>
    </source>
</reference>
<dbReference type="GO" id="GO:0010181">
    <property type="term" value="F:FMN binding"/>
    <property type="evidence" value="ECO:0007669"/>
    <property type="project" value="InterPro"/>
</dbReference>
<dbReference type="AlphaFoldDB" id="A0A1I3B9I3"/>
<dbReference type="Pfam" id="PF12724">
    <property type="entry name" value="Flavodoxin_5"/>
    <property type="match status" value="1"/>
</dbReference>